<feature type="domain" description="LysM" evidence="3">
    <location>
        <begin position="160"/>
        <end position="210"/>
    </location>
</feature>
<dbReference type="InterPro" id="IPR036779">
    <property type="entry name" value="LysM_dom_sf"/>
</dbReference>
<feature type="compositionally biased region" description="Polar residues" evidence="1">
    <location>
        <begin position="276"/>
        <end position="285"/>
    </location>
</feature>
<keyword evidence="2" id="KW-0472">Membrane</keyword>
<feature type="transmembrane region" description="Helical" evidence="2">
    <location>
        <begin position="54"/>
        <end position="75"/>
    </location>
</feature>
<dbReference type="EMBL" id="CP038436">
    <property type="protein sequence ID" value="QBX57290.1"/>
    <property type="molecule type" value="Genomic_DNA"/>
</dbReference>
<dbReference type="PROSITE" id="PS51782">
    <property type="entry name" value="LYSM"/>
    <property type="match status" value="2"/>
</dbReference>
<evidence type="ECO:0000256" key="2">
    <source>
        <dbReference type="SAM" id="Phobius"/>
    </source>
</evidence>
<gene>
    <name evidence="4" type="ORF">EXE58_18900</name>
</gene>
<dbReference type="PANTHER" id="PTHR34700">
    <property type="entry name" value="POTASSIUM BINDING PROTEIN KBP"/>
    <property type="match status" value="1"/>
</dbReference>
<feature type="transmembrane region" description="Helical" evidence="2">
    <location>
        <begin position="330"/>
        <end position="351"/>
    </location>
</feature>
<dbReference type="CDD" id="cd00118">
    <property type="entry name" value="LysM"/>
    <property type="match status" value="2"/>
</dbReference>
<feature type="compositionally biased region" description="Low complexity" evidence="1">
    <location>
        <begin position="139"/>
        <end position="154"/>
    </location>
</feature>
<dbReference type="Gene3D" id="3.10.350.10">
    <property type="entry name" value="LysM domain"/>
    <property type="match status" value="2"/>
</dbReference>
<accession>A0A4P7IKD5</accession>
<keyword evidence="2" id="KW-1133">Transmembrane helix</keyword>
<dbReference type="SMART" id="SM00257">
    <property type="entry name" value="LysM"/>
    <property type="match status" value="2"/>
</dbReference>
<reference evidence="4 5" key="1">
    <citation type="submission" date="2019-03" db="EMBL/GenBank/DDBJ databases">
        <title>Three New Species of Nocardioides, Nocardioides euryhalodurans sp. nov., Nocardioides seonyuensis sp. nov. and Nocardioides eburneoflavus sp. nov. Iolated from Soil.</title>
        <authorList>
            <person name="Roh S.G."/>
            <person name="Lee C."/>
            <person name="Kim M.-K."/>
            <person name="Kim S.B."/>
        </authorList>
    </citation>
    <scope>NUCLEOTIDE SEQUENCE [LARGE SCALE GENOMIC DNA]</scope>
    <source>
        <strain evidence="4 5">MMS17-SY207-3</strain>
    </source>
</reference>
<evidence type="ECO:0000313" key="4">
    <source>
        <dbReference type="EMBL" id="QBX57290.1"/>
    </source>
</evidence>
<dbReference type="RefSeq" id="WP_135269275.1">
    <property type="nucleotide sequence ID" value="NZ_CP038436.1"/>
</dbReference>
<sequence>MTALKTRLIGLAGCLAILLLVIGMPSTLIAIDAVPRPSDFGWSQLTAPDDGTLALVLISGVAWIAWAVMVVSLGAEAVGRLRGGPPLRLPGLAVPQLAAGRLIAVAALLFVSAPLTPSLLGTPPAAGVAPPVPSMVAPPAASPAPAVSVPQQSPDPTPTQFYTVKRGDSLWRIAEEHLGDGTRYGGIVALNRDVLNGQPDFITPGLILRIPDERANGEAYVVQPGDTLSEIAERELGEASAYPEIFVASQDTVQPDGRQLGDPNLILPGWKLTLPSQVRTNTSESEQIERDAEPGRLPTPRVVPDPSSQDSSPDTARAGVDETSGSATPGWALVGLTGAGAVLAGSMLLVLRQQRRTQRRYRTPGHVLVPPPAELLDVDKTAHLTGTVSAPRVDVLDRALRQLATISSDVPRLSTVELSADKITLHLTEAAYLPAPWAGEQAAWSLDLSADIQESSGDVAPYPLLVSIGMDDAGSLVLVNLEEVRTVAITGDPERAAALGRHLTAELSLSPWSTLVEVDTIGIAGELADMDPSRHHHHPETDDGFLDELASGLEAEDPALEPDQFRVVIASSGDAQHDALRKVVASYPGRAGAAIVTISLDPVDSSSQLSLDAEGRLTGTELGLTLTAAGLTAEDAVACSTLIDLTRDIPEETIPPLQPDGATTVGGGLAPALTEPRPQGPAGDRSLLPLSATEYAEVAATTREDVDLLAPVVSESTQEQVSESDPDLDEEVARWQSPHLMGPKLTLLGPVSARTLGDARRMAHRRPFYIELLSFLALRPNGATADEIGTAFGIQPERARKDLGILRGWLGTDKRTGKPHLPNARQTHVKGEGARYVLSGVATDLDLFRRLRARGQSRGAAGIDDLQTALTLVSGETFSDLRPTGWSWLFEGERLDHIMSCAIVDTAHIVTTQALSVGDLDLARFAAETGNLACPYDETSRLDLVAVRSACGEDEAAERLLADAVLDRSDDGLGPLDTPAHTSRIVRQRGWATSRSRSAG</sequence>
<keyword evidence="5" id="KW-1185">Reference proteome</keyword>
<organism evidence="4 5">
    <name type="scientific">Nocardioides seonyuensis</name>
    <dbReference type="NCBI Taxonomy" id="2518371"/>
    <lineage>
        <taxon>Bacteria</taxon>
        <taxon>Bacillati</taxon>
        <taxon>Actinomycetota</taxon>
        <taxon>Actinomycetes</taxon>
        <taxon>Propionibacteriales</taxon>
        <taxon>Nocardioidaceae</taxon>
        <taxon>Nocardioides</taxon>
    </lineage>
</organism>
<feature type="compositionally biased region" description="Low complexity" evidence="1">
    <location>
        <begin position="304"/>
        <end position="314"/>
    </location>
</feature>
<feature type="region of interest" description="Disordered" evidence="1">
    <location>
        <begin position="139"/>
        <end position="160"/>
    </location>
</feature>
<feature type="region of interest" description="Disordered" evidence="1">
    <location>
        <begin position="276"/>
        <end position="329"/>
    </location>
</feature>
<dbReference type="AlphaFoldDB" id="A0A4P7IKD5"/>
<dbReference type="InterPro" id="IPR018392">
    <property type="entry name" value="LysM"/>
</dbReference>
<keyword evidence="2" id="KW-0812">Transmembrane</keyword>
<feature type="region of interest" description="Disordered" evidence="1">
    <location>
        <begin position="653"/>
        <end position="687"/>
    </location>
</feature>
<dbReference type="KEGG" id="nsn:EXE58_18900"/>
<dbReference type="Proteomes" id="UP000294853">
    <property type="component" value="Chromosome"/>
</dbReference>
<feature type="domain" description="LysM" evidence="3">
    <location>
        <begin position="218"/>
        <end position="274"/>
    </location>
</feature>
<protein>
    <submittedName>
        <fullName evidence="4">LysM peptidoglycan-binding domain-containing protein</fullName>
    </submittedName>
</protein>
<dbReference type="PANTHER" id="PTHR34700:SF4">
    <property type="entry name" value="PHAGE-LIKE ELEMENT PBSX PROTEIN XKDP"/>
    <property type="match status" value="1"/>
</dbReference>
<proteinExistence type="predicted"/>
<evidence type="ECO:0000256" key="1">
    <source>
        <dbReference type="SAM" id="MobiDB-lite"/>
    </source>
</evidence>
<evidence type="ECO:0000259" key="3">
    <source>
        <dbReference type="PROSITE" id="PS51782"/>
    </source>
</evidence>
<evidence type="ECO:0000313" key="5">
    <source>
        <dbReference type="Proteomes" id="UP000294853"/>
    </source>
</evidence>
<dbReference type="OrthoDB" id="8444614at2"/>
<dbReference type="Pfam" id="PF01476">
    <property type="entry name" value="LysM"/>
    <property type="match status" value="2"/>
</dbReference>
<dbReference type="InterPro" id="IPR052196">
    <property type="entry name" value="Bact_Kbp"/>
</dbReference>
<name>A0A4P7IKD5_9ACTN</name>
<dbReference type="SUPFAM" id="SSF54106">
    <property type="entry name" value="LysM domain"/>
    <property type="match status" value="1"/>
</dbReference>